<evidence type="ECO:0000256" key="1">
    <source>
        <dbReference type="SAM" id="MobiDB-lite"/>
    </source>
</evidence>
<feature type="region of interest" description="Disordered" evidence="1">
    <location>
        <begin position="433"/>
        <end position="646"/>
    </location>
</feature>
<feature type="compositionally biased region" description="Low complexity" evidence="1">
    <location>
        <begin position="575"/>
        <end position="591"/>
    </location>
</feature>
<protein>
    <submittedName>
        <fullName evidence="2">Uncharacterized protein</fullName>
    </submittedName>
</protein>
<feature type="compositionally biased region" description="Basic and acidic residues" evidence="1">
    <location>
        <begin position="340"/>
        <end position="351"/>
    </location>
</feature>
<feature type="compositionally biased region" description="Basic and acidic residues" evidence="1">
    <location>
        <begin position="304"/>
        <end position="315"/>
    </location>
</feature>
<feature type="region of interest" description="Disordered" evidence="1">
    <location>
        <begin position="304"/>
        <end position="396"/>
    </location>
</feature>
<feature type="compositionally biased region" description="Basic and acidic residues" evidence="1">
    <location>
        <begin position="471"/>
        <end position="483"/>
    </location>
</feature>
<evidence type="ECO:0000313" key="3">
    <source>
        <dbReference type="Proteomes" id="UP000481861"/>
    </source>
</evidence>
<feature type="region of interest" description="Disordered" evidence="1">
    <location>
        <begin position="884"/>
        <end position="969"/>
    </location>
</feature>
<feature type="compositionally biased region" description="Polar residues" evidence="1">
    <location>
        <begin position="917"/>
        <end position="928"/>
    </location>
</feature>
<feature type="region of interest" description="Disordered" evidence="1">
    <location>
        <begin position="756"/>
        <end position="782"/>
    </location>
</feature>
<sequence length="1166" mass="126638">MGAVCSENLLQGIHWHWSVAVGAFAAFTSSPQRCAVVHSWHSLRTILCPPLLPFCFVMFVKQTVVYTVVVVYLSRVVLRSLWPPLLFPNFTRAPACSRAPPGLSCLILPYLCVRTFFAPPVHVIDAPPPRLPRRPPVPPAVIMCKYHYVFYPNCLHSELTLHHYCAKAIELGIDELHRRDADRALGRTTADHLISAWPGSSARHPHASASVGDVSHSQQPQTMSVLRPSQAGSASGSTGLPAEVSDEASEHAALIPRSVRHDHAAFERHNNSSQATTLLDASPYSKLHIDIPLGTQSSVLMELTHQDEHTGERPRASTSSSAYTESDTETIRGSATEPVRTAERVESESPRKSLPAQQKGPQLRTAQRARARESRMQPSQDNSPTSPRALRGTRSSVDLGKFHGVEPAVYLTKEAAAAVESDTVARSIARTPSKLRHAASKPALRSPISSPTRECPTRQSAIKITVSPSRAPREVAHHLDGSDSTRQAGSHVRASSTVSSTGSTPFATAQQSPSTTKSSNGVVVQTLPLSRRKSVTHAKQTAAGVKSLSARPSIPKFALKTSRSDSASTNRKSHSVSTSGTGTSASPPHSSRIPRMPGPFKTEHERNTVTSPTSASLRRSPEKGKRIVGQVDRRSQAEADHDEAENVRASVMKQDLEDTMSVVESGHGASLEDVAVLSSLDTHEELNKAAHSEDASRSTSSATIKAIAPIDDHILMRMQEDFSGMSYCLQLGHPPIADTMAHTVYPDVRQSESVSKNSSTFTLIGPETAGMRSNTPLSRGRSQQYIPQPRRQVQSAHSLQSSFTSELRPTAPTFVPSHEAPALPLDVVSDAPEEWYQPPPGTLMFDPFALDQFGNRLFPSLVPIGPGTVFNYTGRPSMGGINYGNGWPYPRSPKKNRNKKANTPNSRPRGRKRNDAEASSPTKVNLSGASAHMNTEEQTEEHLEEQSTPRPRPAIRAKPEELSGVEHRMETSDPFLAQSNPFASQLDTITRQAAARNGGRNNRIDWSSIRNVPFVSDQVHNPNIPQGPRNARPYGGHTQTNTHPRPDHNTLPRRSQPRGRNGGPEYSFWNSPDPLAFGRPHQPGAGIPMDETMPFPDPVAPPARPSHDGRPEPGTTVHFSDGVPDGQSAFRKTCGVVEVVRGTEWFGGPPCNTCESDLHGEPGGND</sequence>
<feature type="compositionally biased region" description="Polar residues" evidence="1">
    <location>
        <begin position="608"/>
        <end position="617"/>
    </location>
</feature>
<feature type="compositionally biased region" description="Basic and acidic residues" evidence="1">
    <location>
        <begin position="619"/>
        <end position="639"/>
    </location>
</feature>
<feature type="compositionally biased region" description="Polar residues" evidence="1">
    <location>
        <begin position="484"/>
        <end position="523"/>
    </location>
</feature>
<evidence type="ECO:0000313" key="2">
    <source>
        <dbReference type="EMBL" id="KAF2875971.1"/>
    </source>
</evidence>
<comment type="caution">
    <text evidence="2">The sequence shown here is derived from an EMBL/GenBank/DDBJ whole genome shotgun (WGS) entry which is preliminary data.</text>
</comment>
<feature type="region of interest" description="Disordered" evidence="1">
    <location>
        <begin position="1017"/>
        <end position="1129"/>
    </location>
</feature>
<feature type="compositionally biased region" description="Polar residues" evidence="1">
    <location>
        <begin position="447"/>
        <end position="468"/>
    </location>
</feature>
<feature type="compositionally biased region" description="Pro residues" evidence="1">
    <location>
        <begin position="1095"/>
        <end position="1104"/>
    </location>
</feature>
<feature type="compositionally biased region" description="Polar residues" evidence="1">
    <location>
        <begin position="316"/>
        <end position="325"/>
    </location>
</feature>
<dbReference type="Proteomes" id="UP000481861">
    <property type="component" value="Unassembled WGS sequence"/>
</dbReference>
<dbReference type="AlphaFoldDB" id="A0A7C8IFK4"/>
<feature type="compositionally biased region" description="Polar residues" evidence="1">
    <location>
        <begin position="376"/>
        <end position="386"/>
    </location>
</feature>
<feature type="region of interest" description="Disordered" evidence="1">
    <location>
        <begin position="197"/>
        <end position="249"/>
    </location>
</feature>
<name>A0A7C8IFK4_9PLEO</name>
<feature type="compositionally biased region" description="Polar residues" evidence="1">
    <location>
        <begin position="215"/>
        <end position="224"/>
    </location>
</feature>
<keyword evidence="3" id="KW-1185">Reference proteome</keyword>
<dbReference type="EMBL" id="JAADJZ010000004">
    <property type="protein sequence ID" value="KAF2875971.1"/>
    <property type="molecule type" value="Genomic_DNA"/>
</dbReference>
<gene>
    <name evidence="2" type="ORF">BDV95DRAFT_287029</name>
</gene>
<proteinExistence type="predicted"/>
<dbReference type="OrthoDB" id="3795043at2759"/>
<feature type="compositionally biased region" description="Basic and acidic residues" evidence="1">
    <location>
        <begin position="957"/>
        <end position="969"/>
    </location>
</feature>
<organism evidence="2 3">
    <name type="scientific">Massariosphaeria phaeospora</name>
    <dbReference type="NCBI Taxonomy" id="100035"/>
    <lineage>
        <taxon>Eukaryota</taxon>
        <taxon>Fungi</taxon>
        <taxon>Dikarya</taxon>
        <taxon>Ascomycota</taxon>
        <taxon>Pezizomycotina</taxon>
        <taxon>Dothideomycetes</taxon>
        <taxon>Pleosporomycetidae</taxon>
        <taxon>Pleosporales</taxon>
        <taxon>Pleosporales incertae sedis</taxon>
        <taxon>Massariosphaeria</taxon>
    </lineage>
</organism>
<feature type="compositionally biased region" description="Polar residues" evidence="1">
    <location>
        <begin position="771"/>
        <end position="782"/>
    </location>
</feature>
<accession>A0A7C8IFK4</accession>
<reference evidence="2 3" key="1">
    <citation type="submission" date="2020-01" db="EMBL/GenBank/DDBJ databases">
        <authorList>
            <consortium name="DOE Joint Genome Institute"/>
            <person name="Haridas S."/>
            <person name="Albert R."/>
            <person name="Binder M."/>
            <person name="Bloem J."/>
            <person name="Labutti K."/>
            <person name="Salamov A."/>
            <person name="Andreopoulos B."/>
            <person name="Baker S.E."/>
            <person name="Barry K."/>
            <person name="Bills G."/>
            <person name="Bluhm B.H."/>
            <person name="Cannon C."/>
            <person name="Castanera R."/>
            <person name="Culley D.E."/>
            <person name="Daum C."/>
            <person name="Ezra D."/>
            <person name="Gonzalez J.B."/>
            <person name="Henrissat B."/>
            <person name="Kuo A."/>
            <person name="Liang C."/>
            <person name="Lipzen A."/>
            <person name="Lutzoni F."/>
            <person name="Magnuson J."/>
            <person name="Mondo S."/>
            <person name="Nolan M."/>
            <person name="Ohm R."/>
            <person name="Pangilinan J."/>
            <person name="Park H.-J.H."/>
            <person name="Ramirez L."/>
            <person name="Alfaro M."/>
            <person name="Sun H."/>
            <person name="Tritt A."/>
            <person name="Yoshinaga Y."/>
            <person name="Zwiers L.-H.L."/>
            <person name="Turgeon B.G."/>
            <person name="Goodwin S.B."/>
            <person name="Spatafora J.W."/>
            <person name="Crous P.W."/>
            <person name="Grigoriev I.V."/>
        </authorList>
    </citation>
    <scope>NUCLEOTIDE SEQUENCE [LARGE SCALE GENOMIC DNA]</scope>
    <source>
        <strain evidence="2 3">CBS 611.86</strain>
    </source>
</reference>